<dbReference type="CDD" id="cd00082">
    <property type="entry name" value="HisKA"/>
    <property type="match status" value="1"/>
</dbReference>
<dbReference type="InterPro" id="IPR036890">
    <property type="entry name" value="HATPase_C_sf"/>
</dbReference>
<dbReference type="InterPro" id="IPR004358">
    <property type="entry name" value="Sig_transdc_His_kin-like_C"/>
</dbReference>
<evidence type="ECO:0000313" key="6">
    <source>
        <dbReference type="EMBL" id="SKC76225.1"/>
    </source>
</evidence>
<dbReference type="GO" id="GO:0000155">
    <property type="term" value="F:phosphorelay sensor kinase activity"/>
    <property type="evidence" value="ECO:0007669"/>
    <property type="project" value="InterPro"/>
</dbReference>
<dbReference type="AlphaFoldDB" id="A0A1T5LKC8"/>
<keyword evidence="6" id="KW-0418">Kinase</keyword>
<dbReference type="Gene3D" id="2.130.10.10">
    <property type="entry name" value="YVTN repeat-like/Quinoprotein amine dehydrogenase"/>
    <property type="match status" value="3"/>
</dbReference>
<proteinExistence type="predicted"/>
<feature type="transmembrane region" description="Helical" evidence="4">
    <location>
        <begin position="730"/>
        <end position="748"/>
    </location>
</feature>
<dbReference type="CDD" id="cd00075">
    <property type="entry name" value="HATPase"/>
    <property type="match status" value="1"/>
</dbReference>
<dbReference type="STRING" id="688867.SAMN05660236_3367"/>
<keyword evidence="3" id="KW-0597">Phosphoprotein</keyword>
<dbReference type="Gene3D" id="2.60.40.10">
    <property type="entry name" value="Immunoglobulins"/>
    <property type="match status" value="1"/>
</dbReference>
<dbReference type="PROSITE" id="PS50109">
    <property type="entry name" value="HIS_KIN"/>
    <property type="match status" value="1"/>
</dbReference>
<evidence type="ECO:0000313" key="7">
    <source>
        <dbReference type="Proteomes" id="UP000190961"/>
    </source>
</evidence>
<dbReference type="SUPFAM" id="SSF63829">
    <property type="entry name" value="Calcium-dependent phosphotriesterase"/>
    <property type="match status" value="3"/>
</dbReference>
<dbReference type="Pfam" id="PF02518">
    <property type="entry name" value="HATPase_c"/>
    <property type="match status" value="1"/>
</dbReference>
<accession>A0A1T5LKC8</accession>
<keyword evidence="4" id="KW-0472">Membrane</keyword>
<keyword evidence="7" id="KW-1185">Reference proteome</keyword>
<dbReference type="SMART" id="SM00387">
    <property type="entry name" value="HATPase_c"/>
    <property type="match status" value="1"/>
</dbReference>
<reference evidence="6 7" key="1">
    <citation type="submission" date="2017-02" db="EMBL/GenBank/DDBJ databases">
        <authorList>
            <person name="Peterson S.W."/>
        </authorList>
    </citation>
    <scope>NUCLEOTIDE SEQUENCE [LARGE SCALE GENOMIC DNA]</scope>
    <source>
        <strain evidence="6 7">DSM 25262</strain>
    </source>
</reference>
<evidence type="ECO:0000256" key="2">
    <source>
        <dbReference type="ARBA" id="ARBA00012438"/>
    </source>
</evidence>
<dbReference type="Gene3D" id="3.30.565.10">
    <property type="entry name" value="Histidine kinase-like ATPase, C-terminal domain"/>
    <property type="match status" value="1"/>
</dbReference>
<gene>
    <name evidence="6" type="ORF">SAMN05660236_3367</name>
</gene>
<evidence type="ECO:0000256" key="3">
    <source>
        <dbReference type="ARBA" id="ARBA00022553"/>
    </source>
</evidence>
<comment type="catalytic activity">
    <reaction evidence="1">
        <text>ATP + protein L-histidine = ADP + protein N-phospho-L-histidine.</text>
        <dbReference type="EC" id="2.7.13.3"/>
    </reaction>
</comment>
<dbReference type="SUPFAM" id="SSF55874">
    <property type="entry name" value="ATPase domain of HSP90 chaperone/DNA topoisomerase II/histidine kinase"/>
    <property type="match status" value="1"/>
</dbReference>
<dbReference type="InterPro" id="IPR015943">
    <property type="entry name" value="WD40/YVTN_repeat-like_dom_sf"/>
</dbReference>
<dbReference type="Gene3D" id="1.10.287.130">
    <property type="match status" value="1"/>
</dbReference>
<keyword evidence="6" id="KW-0808">Transferase</keyword>
<dbReference type="PANTHER" id="PTHR43547:SF2">
    <property type="entry name" value="HYBRID SIGNAL TRANSDUCTION HISTIDINE KINASE C"/>
    <property type="match status" value="1"/>
</dbReference>
<dbReference type="EMBL" id="FUZU01000002">
    <property type="protein sequence ID" value="SKC76225.1"/>
    <property type="molecule type" value="Genomic_DNA"/>
</dbReference>
<dbReference type="SUPFAM" id="SSF47384">
    <property type="entry name" value="Homodimeric domain of signal transducing histidine kinase"/>
    <property type="match status" value="1"/>
</dbReference>
<dbReference type="InterPro" id="IPR036097">
    <property type="entry name" value="HisK_dim/P_sf"/>
</dbReference>
<organism evidence="6 7">
    <name type="scientific">Ohtaekwangia koreensis</name>
    <dbReference type="NCBI Taxonomy" id="688867"/>
    <lineage>
        <taxon>Bacteria</taxon>
        <taxon>Pseudomonadati</taxon>
        <taxon>Bacteroidota</taxon>
        <taxon>Cytophagia</taxon>
        <taxon>Cytophagales</taxon>
        <taxon>Fulvivirgaceae</taxon>
        <taxon>Ohtaekwangia</taxon>
    </lineage>
</organism>
<dbReference type="OrthoDB" id="9809670at2"/>
<evidence type="ECO:0000259" key="5">
    <source>
        <dbReference type="PROSITE" id="PS50109"/>
    </source>
</evidence>
<sequence length="1007" mass="115133">MRYCLLIIGCLLTSILQGQEYRFQQYRVEDGLPSDVIKAVAQDSLGFFWIATDDGLVKYDGIQFHTYKSAFLSQYTKGLLNTHDGRLLAIGDLDVIEIQNLIDTVFFKSLIKGARTPTDTTIWYAKSIYEDKDGLIWVGEPQSVVAYSGQSFNRYDFGTANRSPVFVRSFNFFEDDSGNLYTTSYQGKVYRYDRATRSFLQLKLSLPYGISHVLFERGRLWIAALDGLYKATLESGQILEVKRESPIAKASHLILAPDSSLWISTYGQDLYHWHPDSALNQMEALLFNFNGINSSYMSKEGDIWVSTDKGLVMAQKKQFILPDLNSESHFIEDIVHDAEKNITYYCFKESLIELRETRQSASWERREIYSDNNSYFQSLQFGKQGLWASSAFDVFLFQGGALKRQWNFSKDGNFVHDLFLDSRQYVWLSQARSQTLKVITDEFALKYYKVPLGKQSEVNVVREGPRGIYVGSNGESSYLFLKENESEEFKNVSLPIDFKTVSDLNIRDIAVHNDVLWIASTEGLLRYDHETIKRIDLGESLSFVSVSSVEVMDDRNILFANSFGLVRYDVVTGEYWLYDENAGLPSNTITVRGVHIDHEKRIWVGTSFGVALSVKSILGNTPTLKPYCVGAQVNGDRKQYVKGLDAPYGSFINLQFSPITFPENKITLQYRIDDETIWHTLESNELSLSDLSFGKHILYVRARKNIGLGWSEPSEFIIAIGKPYWLGNNFIFGAVLAALLIAWITFFISSHFMRKRRMYLQQLVTERTHDLQKANEELTQRNSELDRFVYSASHDLSAPLKSILGLIMVARLDASLESHETYLSMMENSVRKLEEFIEEVVSYSRNSRMPIKLERFNFKSFVQNILHDHQYAPSYNKILFMIDDSTTRDMVSDVTRLKIILNNLISNAIKFYWPGADRKPFVSIALTCSSTHYCITIEDNGIGIEEEHLAHIFDMFYRASEDAQGSGLGLYILKESVTKLGGFVEATSRVREGTTFIISLPIQTVEE</sequence>
<dbReference type="EC" id="2.7.13.3" evidence="2"/>
<evidence type="ECO:0000256" key="1">
    <source>
        <dbReference type="ARBA" id="ARBA00000085"/>
    </source>
</evidence>
<dbReference type="PRINTS" id="PR00344">
    <property type="entry name" value="BCTRLSENSOR"/>
</dbReference>
<evidence type="ECO:0000256" key="4">
    <source>
        <dbReference type="SAM" id="Phobius"/>
    </source>
</evidence>
<dbReference type="RefSeq" id="WP_079687895.1">
    <property type="nucleotide sequence ID" value="NZ_FUZU01000002.1"/>
</dbReference>
<dbReference type="InterPro" id="IPR003594">
    <property type="entry name" value="HATPase_dom"/>
</dbReference>
<dbReference type="SMART" id="SM00388">
    <property type="entry name" value="HisKA"/>
    <property type="match status" value="1"/>
</dbReference>
<feature type="domain" description="Histidine kinase" evidence="5">
    <location>
        <begin position="791"/>
        <end position="1004"/>
    </location>
</feature>
<dbReference type="PANTHER" id="PTHR43547">
    <property type="entry name" value="TWO-COMPONENT HISTIDINE KINASE"/>
    <property type="match status" value="1"/>
</dbReference>
<keyword evidence="4" id="KW-0812">Transmembrane</keyword>
<dbReference type="InterPro" id="IPR013783">
    <property type="entry name" value="Ig-like_fold"/>
</dbReference>
<protein>
    <recommendedName>
        <fullName evidence="2">histidine kinase</fullName>
        <ecNumber evidence="2">2.7.13.3</ecNumber>
    </recommendedName>
</protein>
<keyword evidence="4" id="KW-1133">Transmembrane helix</keyword>
<dbReference type="InterPro" id="IPR005467">
    <property type="entry name" value="His_kinase_dom"/>
</dbReference>
<dbReference type="Proteomes" id="UP000190961">
    <property type="component" value="Unassembled WGS sequence"/>
</dbReference>
<name>A0A1T5LKC8_9BACT</name>
<dbReference type="InterPro" id="IPR003661">
    <property type="entry name" value="HisK_dim/P_dom"/>
</dbReference>